<organism evidence="1 2">
    <name type="scientific">Trematosphaeria pertusa</name>
    <dbReference type="NCBI Taxonomy" id="390896"/>
    <lineage>
        <taxon>Eukaryota</taxon>
        <taxon>Fungi</taxon>
        <taxon>Dikarya</taxon>
        <taxon>Ascomycota</taxon>
        <taxon>Pezizomycotina</taxon>
        <taxon>Dothideomycetes</taxon>
        <taxon>Pleosporomycetidae</taxon>
        <taxon>Pleosporales</taxon>
        <taxon>Massarineae</taxon>
        <taxon>Trematosphaeriaceae</taxon>
        <taxon>Trematosphaeria</taxon>
    </lineage>
</organism>
<dbReference type="Proteomes" id="UP000800094">
    <property type="component" value="Unassembled WGS sequence"/>
</dbReference>
<proteinExistence type="predicted"/>
<dbReference type="OrthoDB" id="3692518at2759"/>
<sequence>MASDRRCLFERLPREVQQMIFKEALTDCDSDIIFDANQSGENHSCLRVLETLSSVKLEIYQSALDYMGDILRIVITIDEEPHRTTLQAFRRQMPYEIRRSFKRVYLPKFTIVGLICPETWLPERKIGIGLINMPHRLIDSRTPYANKKLLEVGWNEELNEDIWYTMALRQDMRLGLQLLRNTFPSLQHLDLGVDLLECIPPSNFTLSGSLDNVRAQGPGLRPTSHVVEHLGSLATFPGIQAMCIRVFWDDFIERRKAFSTNIPLTDEIRIELQEYVIAALRHLIPAKSITGHSLSVG</sequence>
<dbReference type="EMBL" id="ML987191">
    <property type="protein sequence ID" value="KAF2253524.1"/>
    <property type="molecule type" value="Genomic_DNA"/>
</dbReference>
<protein>
    <submittedName>
        <fullName evidence="1">Uncharacterized protein</fullName>
    </submittedName>
</protein>
<dbReference type="AlphaFoldDB" id="A0A6A6ISP8"/>
<evidence type="ECO:0000313" key="2">
    <source>
        <dbReference type="Proteomes" id="UP000800094"/>
    </source>
</evidence>
<keyword evidence="2" id="KW-1185">Reference proteome</keyword>
<gene>
    <name evidence="1" type="ORF">BU26DRAFT_501689</name>
</gene>
<name>A0A6A6ISP8_9PLEO</name>
<reference evidence="1" key="1">
    <citation type="journal article" date="2020" name="Stud. Mycol.">
        <title>101 Dothideomycetes genomes: a test case for predicting lifestyles and emergence of pathogens.</title>
        <authorList>
            <person name="Haridas S."/>
            <person name="Albert R."/>
            <person name="Binder M."/>
            <person name="Bloem J."/>
            <person name="Labutti K."/>
            <person name="Salamov A."/>
            <person name="Andreopoulos B."/>
            <person name="Baker S."/>
            <person name="Barry K."/>
            <person name="Bills G."/>
            <person name="Bluhm B."/>
            <person name="Cannon C."/>
            <person name="Castanera R."/>
            <person name="Culley D."/>
            <person name="Daum C."/>
            <person name="Ezra D."/>
            <person name="Gonzalez J."/>
            <person name="Henrissat B."/>
            <person name="Kuo A."/>
            <person name="Liang C."/>
            <person name="Lipzen A."/>
            <person name="Lutzoni F."/>
            <person name="Magnuson J."/>
            <person name="Mondo S."/>
            <person name="Nolan M."/>
            <person name="Ohm R."/>
            <person name="Pangilinan J."/>
            <person name="Park H.-J."/>
            <person name="Ramirez L."/>
            <person name="Alfaro M."/>
            <person name="Sun H."/>
            <person name="Tritt A."/>
            <person name="Yoshinaga Y."/>
            <person name="Zwiers L.-H."/>
            <person name="Turgeon B."/>
            <person name="Goodwin S."/>
            <person name="Spatafora J."/>
            <person name="Crous P."/>
            <person name="Grigoriev I."/>
        </authorList>
    </citation>
    <scope>NUCLEOTIDE SEQUENCE</scope>
    <source>
        <strain evidence="1">CBS 122368</strain>
    </source>
</reference>
<dbReference type="GeneID" id="54579915"/>
<accession>A0A6A6ISP8</accession>
<evidence type="ECO:0000313" key="1">
    <source>
        <dbReference type="EMBL" id="KAF2253524.1"/>
    </source>
</evidence>
<dbReference type="RefSeq" id="XP_033688528.1">
    <property type="nucleotide sequence ID" value="XM_033826585.1"/>
</dbReference>